<dbReference type="GO" id="GO:0005506">
    <property type="term" value="F:iron ion binding"/>
    <property type="evidence" value="ECO:0007669"/>
    <property type="project" value="InterPro"/>
</dbReference>
<dbReference type="GO" id="GO:0004497">
    <property type="term" value="F:monooxygenase activity"/>
    <property type="evidence" value="ECO:0007669"/>
    <property type="project" value="UniProtKB-KW"/>
</dbReference>
<protein>
    <submittedName>
        <fullName evidence="8">Cytochrome P450</fullName>
    </submittedName>
</protein>
<dbReference type="Proteomes" id="UP000305906">
    <property type="component" value="Unassembled WGS sequence"/>
</dbReference>
<dbReference type="FunFam" id="1.10.630.10:FF:000018">
    <property type="entry name" value="Cytochrome P450 monooxygenase"/>
    <property type="match status" value="1"/>
</dbReference>
<evidence type="ECO:0000256" key="7">
    <source>
        <dbReference type="RuleBase" id="RU000461"/>
    </source>
</evidence>
<evidence type="ECO:0000256" key="4">
    <source>
        <dbReference type="ARBA" id="ARBA00023002"/>
    </source>
</evidence>
<evidence type="ECO:0000313" key="8">
    <source>
        <dbReference type="EMBL" id="TLS48072.1"/>
    </source>
</evidence>
<reference evidence="8 9" key="1">
    <citation type="submission" date="2019-05" db="EMBL/GenBank/DDBJ databases">
        <title>Streptomyces sp. NEAU-C151, a novel actinomycete isolated from soil.</title>
        <authorList>
            <person name="Han L."/>
            <person name="Jiang H."/>
        </authorList>
    </citation>
    <scope>NUCLEOTIDE SEQUENCE [LARGE SCALE GENOMIC DNA]</scope>
    <source>
        <strain evidence="8 9">NEAU-C151</strain>
    </source>
</reference>
<evidence type="ECO:0000256" key="3">
    <source>
        <dbReference type="ARBA" id="ARBA00022723"/>
    </source>
</evidence>
<dbReference type="PRINTS" id="PR00385">
    <property type="entry name" value="P450"/>
</dbReference>
<evidence type="ECO:0000256" key="5">
    <source>
        <dbReference type="ARBA" id="ARBA00023004"/>
    </source>
</evidence>
<dbReference type="PANTHER" id="PTHR46696">
    <property type="entry name" value="P450, PUTATIVE (EUROFUNG)-RELATED"/>
    <property type="match status" value="1"/>
</dbReference>
<evidence type="ECO:0000256" key="2">
    <source>
        <dbReference type="ARBA" id="ARBA00022617"/>
    </source>
</evidence>
<comment type="caution">
    <text evidence="8">The sequence shown here is derived from an EMBL/GenBank/DDBJ whole genome shotgun (WGS) entry which is preliminary data.</text>
</comment>
<accession>A0A5R9FVE0</accession>
<dbReference type="GO" id="GO:0016705">
    <property type="term" value="F:oxidoreductase activity, acting on paired donors, with incorporation or reduction of molecular oxygen"/>
    <property type="evidence" value="ECO:0007669"/>
    <property type="project" value="InterPro"/>
</dbReference>
<evidence type="ECO:0000256" key="6">
    <source>
        <dbReference type="ARBA" id="ARBA00023033"/>
    </source>
</evidence>
<dbReference type="PRINTS" id="PR00359">
    <property type="entry name" value="BP450"/>
</dbReference>
<keyword evidence="6 7" id="KW-0503">Monooxygenase</keyword>
<comment type="similarity">
    <text evidence="1 7">Belongs to the cytochrome P450 family.</text>
</comment>
<keyword evidence="2 7" id="KW-0349">Heme</keyword>
<dbReference type="InterPro" id="IPR017972">
    <property type="entry name" value="Cyt_P450_CS"/>
</dbReference>
<sequence length="413" mass="45105">MADTLTGCPAHADAPVPAYPMPRAEACPLAPPPAVEPLRAEQPITKVRIWNGGTPWLITRHADQRALLTDPRVSNDDCEPGFPHVNAHRAQIAPHTPKLITNTDAPEHTRLRRTVNGPFLVKRIEAMRPAIQKMVDGMIDDMLAGPKPADLLTALALPVPSLVIAELLGVPYKDHAFFQRNASLALDNSLSADEATAASRALGQYIDTLFREKLENPDDAVLSEMAGRVKAGEMEHAEAVNMGVAMLIAGHETTATMISLGTLALLQHPEQLAVLRDTEDPKVIGNAVDELLRYLSILQTGVRRVALEDIEIGGLTIRAGEGMIFDIQAANWDPEAFPEAERLDLSRPARQHQAFGYGPHQCLGQNLARLELHVVYGTLYRRIPTLQLAANVDELEFDHTGTTYGVHSLPVTW</sequence>
<dbReference type="EMBL" id="VBZC01000001">
    <property type="protein sequence ID" value="TLS48072.1"/>
    <property type="molecule type" value="Genomic_DNA"/>
</dbReference>
<dbReference type="Gene3D" id="1.10.630.10">
    <property type="entry name" value="Cytochrome P450"/>
    <property type="match status" value="1"/>
</dbReference>
<dbReference type="PROSITE" id="PS00086">
    <property type="entry name" value="CYTOCHROME_P450"/>
    <property type="match status" value="1"/>
</dbReference>
<dbReference type="InterPro" id="IPR002397">
    <property type="entry name" value="Cyt_P450_B"/>
</dbReference>
<dbReference type="CDD" id="cd11030">
    <property type="entry name" value="CYP105-like"/>
    <property type="match status" value="1"/>
</dbReference>
<dbReference type="Pfam" id="PF00067">
    <property type="entry name" value="p450"/>
    <property type="match status" value="1"/>
</dbReference>
<dbReference type="RefSeq" id="WP_138043044.1">
    <property type="nucleotide sequence ID" value="NZ_VBZC01000001.1"/>
</dbReference>
<keyword evidence="9" id="KW-1185">Reference proteome</keyword>
<dbReference type="PANTHER" id="PTHR46696:SF1">
    <property type="entry name" value="CYTOCHROME P450 YJIB-RELATED"/>
    <property type="match status" value="1"/>
</dbReference>
<proteinExistence type="inferred from homology"/>
<dbReference type="SUPFAM" id="SSF48264">
    <property type="entry name" value="Cytochrome P450"/>
    <property type="match status" value="1"/>
</dbReference>
<evidence type="ECO:0000256" key="1">
    <source>
        <dbReference type="ARBA" id="ARBA00010617"/>
    </source>
</evidence>
<keyword evidence="3 7" id="KW-0479">Metal-binding</keyword>
<organism evidence="8 9">
    <name type="scientific">Streptomyces montanus</name>
    <dbReference type="NCBI Taxonomy" id="2580423"/>
    <lineage>
        <taxon>Bacteria</taxon>
        <taxon>Bacillati</taxon>
        <taxon>Actinomycetota</taxon>
        <taxon>Actinomycetes</taxon>
        <taxon>Kitasatosporales</taxon>
        <taxon>Streptomycetaceae</taxon>
        <taxon>Streptomyces</taxon>
    </lineage>
</organism>
<dbReference type="InterPro" id="IPR001128">
    <property type="entry name" value="Cyt_P450"/>
</dbReference>
<dbReference type="GO" id="GO:0020037">
    <property type="term" value="F:heme binding"/>
    <property type="evidence" value="ECO:0007669"/>
    <property type="project" value="InterPro"/>
</dbReference>
<dbReference type="InterPro" id="IPR036396">
    <property type="entry name" value="Cyt_P450_sf"/>
</dbReference>
<dbReference type="AlphaFoldDB" id="A0A5R9FVE0"/>
<evidence type="ECO:0000313" key="9">
    <source>
        <dbReference type="Proteomes" id="UP000305906"/>
    </source>
</evidence>
<gene>
    <name evidence="8" type="ORF">FE633_00900</name>
</gene>
<keyword evidence="5 7" id="KW-0408">Iron</keyword>
<keyword evidence="4 7" id="KW-0560">Oxidoreductase</keyword>
<name>A0A5R9FVE0_9ACTN</name>